<dbReference type="EMBL" id="KN817526">
    <property type="protein sequence ID" value="KJA26941.1"/>
    <property type="molecule type" value="Genomic_DNA"/>
</dbReference>
<dbReference type="GO" id="GO:0006694">
    <property type="term" value="P:steroid biosynthetic process"/>
    <property type="evidence" value="ECO:0007669"/>
    <property type="project" value="InterPro"/>
</dbReference>
<keyword evidence="5" id="KW-1185">Reference proteome</keyword>
<name>A0A0D2PED9_HYPSF</name>
<gene>
    <name evidence="4" type="ORF">HYPSUDRAFT_132376</name>
</gene>
<evidence type="ECO:0000256" key="2">
    <source>
        <dbReference type="ARBA" id="ARBA00023002"/>
    </source>
</evidence>
<accession>A0A0D2PED9</accession>
<dbReference type="OrthoDB" id="10058185at2759"/>
<proteinExistence type="inferred from homology"/>
<dbReference type="InterPro" id="IPR002225">
    <property type="entry name" value="3Beta_OHSteriod_DH/Estase"/>
</dbReference>
<dbReference type="PANTHER" id="PTHR43245">
    <property type="entry name" value="BIFUNCTIONAL POLYMYXIN RESISTANCE PROTEIN ARNA"/>
    <property type="match status" value="1"/>
</dbReference>
<comment type="similarity">
    <text evidence="1">Belongs to the 3-beta-HSD family.</text>
</comment>
<organism evidence="4 5">
    <name type="scientific">Hypholoma sublateritium (strain FD-334 SS-4)</name>
    <dbReference type="NCBI Taxonomy" id="945553"/>
    <lineage>
        <taxon>Eukaryota</taxon>
        <taxon>Fungi</taxon>
        <taxon>Dikarya</taxon>
        <taxon>Basidiomycota</taxon>
        <taxon>Agaricomycotina</taxon>
        <taxon>Agaricomycetes</taxon>
        <taxon>Agaricomycetidae</taxon>
        <taxon>Agaricales</taxon>
        <taxon>Agaricineae</taxon>
        <taxon>Strophariaceae</taxon>
        <taxon>Hypholoma</taxon>
    </lineage>
</organism>
<dbReference type="SUPFAM" id="SSF51735">
    <property type="entry name" value="NAD(P)-binding Rossmann-fold domains"/>
    <property type="match status" value="1"/>
</dbReference>
<reference evidence="5" key="1">
    <citation type="submission" date="2014-04" db="EMBL/GenBank/DDBJ databases">
        <title>Evolutionary Origins and Diversification of the Mycorrhizal Mutualists.</title>
        <authorList>
            <consortium name="DOE Joint Genome Institute"/>
            <consortium name="Mycorrhizal Genomics Consortium"/>
            <person name="Kohler A."/>
            <person name="Kuo A."/>
            <person name="Nagy L.G."/>
            <person name="Floudas D."/>
            <person name="Copeland A."/>
            <person name="Barry K.W."/>
            <person name="Cichocki N."/>
            <person name="Veneault-Fourrey C."/>
            <person name="LaButti K."/>
            <person name="Lindquist E.A."/>
            <person name="Lipzen A."/>
            <person name="Lundell T."/>
            <person name="Morin E."/>
            <person name="Murat C."/>
            <person name="Riley R."/>
            <person name="Ohm R."/>
            <person name="Sun H."/>
            <person name="Tunlid A."/>
            <person name="Henrissat B."/>
            <person name="Grigoriev I.V."/>
            <person name="Hibbett D.S."/>
            <person name="Martin F."/>
        </authorList>
    </citation>
    <scope>NUCLEOTIDE SEQUENCE [LARGE SCALE GENOMIC DNA]</scope>
    <source>
        <strain evidence="5">FD-334 SS-4</strain>
    </source>
</reference>
<evidence type="ECO:0000313" key="5">
    <source>
        <dbReference type="Proteomes" id="UP000054270"/>
    </source>
</evidence>
<evidence type="ECO:0000259" key="3">
    <source>
        <dbReference type="Pfam" id="PF01073"/>
    </source>
</evidence>
<evidence type="ECO:0000313" key="4">
    <source>
        <dbReference type="EMBL" id="KJA26941.1"/>
    </source>
</evidence>
<feature type="domain" description="3-beta hydroxysteroid dehydrogenase/isomerase" evidence="3">
    <location>
        <begin position="79"/>
        <end position="374"/>
    </location>
</feature>
<dbReference type="GO" id="GO:0016616">
    <property type="term" value="F:oxidoreductase activity, acting on the CH-OH group of donors, NAD or NADP as acceptor"/>
    <property type="evidence" value="ECO:0007669"/>
    <property type="project" value="InterPro"/>
</dbReference>
<protein>
    <recommendedName>
        <fullName evidence="3">3-beta hydroxysteroid dehydrogenase/isomerase domain-containing protein</fullName>
    </recommendedName>
</protein>
<dbReference type="InterPro" id="IPR036291">
    <property type="entry name" value="NAD(P)-bd_dom_sf"/>
</dbReference>
<dbReference type="AlphaFoldDB" id="A0A0D2PED9"/>
<dbReference type="STRING" id="945553.A0A0D2PED9"/>
<evidence type="ECO:0000256" key="1">
    <source>
        <dbReference type="ARBA" id="ARBA00009219"/>
    </source>
</evidence>
<dbReference type="PANTHER" id="PTHR43245:SF51">
    <property type="entry name" value="SHORT CHAIN DEHYDROGENASE_REDUCTASE FAMILY 42E, MEMBER 2"/>
    <property type="match status" value="1"/>
</dbReference>
<dbReference type="Pfam" id="PF01073">
    <property type="entry name" value="3Beta_HSD"/>
    <property type="match status" value="1"/>
</dbReference>
<sequence>MSSLISGIGLVLTPLLVLAVYIYRNDQALQTIPPRVTQLIGERATPQSIEELGRRRAAISATDDTDLQDLPPKTGRRYIVVGGGGFVGGWNVAKLVARGEAPANIRILDLRPPTNPRAIAAVAGGVQFIAVDITDAVALEAAFTAPWPSASGAATPELTVFHHVAEIRFYERLAQFLPKSERVNVQGTKNVIAASRAAGATVLIYTSSGSIGIHRTASFLWPWQSEPQKFVQIINDDESRLPTRDDEFFSNYGVVKAHGDRLVRAADKTLLNNFTTTGAKKVMRTGVVRPGQGIFGPNDEVVCVYLSRGSQPTWWRNSAQSFLYVENCVAAHLCYEARLVELLNGGTNPDIGGQAFLVTDPGPAPTYGDMFTLLKTMTNGRVNFFSLSSTAMLLFGHGLEIYYSFYHRLVDGGWNLARFIPALKGDVVKLQPAFWHLLAIHVIYDDSRARLAPEKGGLGYTGKWTSLEAMHKTVESALKNSNK</sequence>
<dbReference type="Proteomes" id="UP000054270">
    <property type="component" value="Unassembled WGS sequence"/>
</dbReference>
<dbReference type="InterPro" id="IPR050177">
    <property type="entry name" value="Lipid_A_modif_metabolic_enz"/>
</dbReference>
<dbReference type="Gene3D" id="3.40.50.720">
    <property type="entry name" value="NAD(P)-binding Rossmann-like Domain"/>
    <property type="match status" value="1"/>
</dbReference>
<keyword evidence="2" id="KW-0560">Oxidoreductase</keyword>